<accession>A0A8J4A0H5</accession>
<comment type="caution">
    <text evidence="2">The sequence shown here is derived from an EMBL/GenBank/DDBJ whole genome shotgun (WGS) entry which is preliminary data.</text>
</comment>
<proteinExistence type="predicted"/>
<dbReference type="Proteomes" id="UP000635606">
    <property type="component" value="Unassembled WGS sequence"/>
</dbReference>
<evidence type="ECO:0008006" key="4">
    <source>
        <dbReference type="Google" id="ProtNLM"/>
    </source>
</evidence>
<name>A0A8J4A0H5_9ACTN</name>
<feature type="chain" id="PRO_5038744594" description="DUF11 domain-containing protein" evidence="1">
    <location>
        <begin position="29"/>
        <end position="305"/>
    </location>
</feature>
<dbReference type="AlphaFoldDB" id="A0A8J4A0H5"/>
<dbReference type="EMBL" id="BOPH01000118">
    <property type="protein sequence ID" value="GIJ73544.1"/>
    <property type="molecule type" value="Genomic_DNA"/>
</dbReference>
<gene>
    <name evidence="2" type="ORF">Voc01_084610</name>
</gene>
<protein>
    <recommendedName>
        <fullName evidence="4">DUF11 domain-containing protein</fullName>
    </recommendedName>
</protein>
<keyword evidence="3" id="KW-1185">Reference proteome</keyword>
<feature type="signal peptide" evidence="1">
    <location>
        <begin position="1"/>
        <end position="28"/>
    </location>
</feature>
<keyword evidence="1" id="KW-0732">Signal</keyword>
<evidence type="ECO:0000256" key="1">
    <source>
        <dbReference type="SAM" id="SignalP"/>
    </source>
</evidence>
<organism evidence="2 3">
    <name type="scientific">Virgisporangium ochraceum</name>
    <dbReference type="NCBI Taxonomy" id="65505"/>
    <lineage>
        <taxon>Bacteria</taxon>
        <taxon>Bacillati</taxon>
        <taxon>Actinomycetota</taxon>
        <taxon>Actinomycetes</taxon>
        <taxon>Micromonosporales</taxon>
        <taxon>Micromonosporaceae</taxon>
        <taxon>Virgisporangium</taxon>
    </lineage>
</organism>
<dbReference type="RefSeq" id="WP_203933368.1">
    <property type="nucleotide sequence ID" value="NZ_BOPH01000118.1"/>
</dbReference>
<reference evidence="2" key="1">
    <citation type="submission" date="2021-01" db="EMBL/GenBank/DDBJ databases">
        <title>Whole genome shotgun sequence of Virgisporangium ochraceum NBRC 16418.</title>
        <authorList>
            <person name="Komaki H."/>
            <person name="Tamura T."/>
        </authorList>
    </citation>
    <scope>NUCLEOTIDE SEQUENCE</scope>
    <source>
        <strain evidence="2">NBRC 16418</strain>
    </source>
</reference>
<evidence type="ECO:0000313" key="2">
    <source>
        <dbReference type="EMBL" id="GIJ73544.1"/>
    </source>
</evidence>
<sequence>MGLFSGGGWRLLAVGAMTVAVVGSGATAAAAAGPARLVVDTAPLVLGHDGVRYTGDLRVTVRNVGGTAADHVSVRLGLPAGLKFETSNGAGVCLFGADDIGCTFFAPVEAGARVTYTLTFGAFAAPAVRARVTAEAAITVTPGDPGSPGAASDRYAGILRGTTGSIRNPRPYAPSTEARTRVTAGPAVVQQAADGYEVRIPVTVRAGADIPNDYAAVWTTTPPGGGFVHTEPSAVCAGSCMVPGQPTWFAAGETRTFTLIFSYTPPALPVAETVTVRVEMRWGANGQPEAAPAQNTATVPLVIAA</sequence>
<evidence type="ECO:0000313" key="3">
    <source>
        <dbReference type="Proteomes" id="UP000635606"/>
    </source>
</evidence>